<dbReference type="CDD" id="cd05233">
    <property type="entry name" value="SDR_c"/>
    <property type="match status" value="1"/>
</dbReference>
<evidence type="ECO:0000259" key="4">
    <source>
        <dbReference type="SMART" id="SM00822"/>
    </source>
</evidence>
<dbReference type="Proteomes" id="UP000218934">
    <property type="component" value="Unassembled WGS sequence"/>
</dbReference>
<dbReference type="PRINTS" id="PR00081">
    <property type="entry name" value="GDHRDH"/>
</dbReference>
<dbReference type="InterPro" id="IPR057326">
    <property type="entry name" value="KR_dom"/>
</dbReference>
<keyword evidence="6" id="KW-1185">Reference proteome</keyword>
<dbReference type="InterPro" id="IPR002347">
    <property type="entry name" value="SDR_fam"/>
</dbReference>
<dbReference type="OrthoDB" id="7191281at2"/>
<organism evidence="5 6">
    <name type="scientific">Rhizorhabdus dicambivorans</name>
    <dbReference type="NCBI Taxonomy" id="1850238"/>
    <lineage>
        <taxon>Bacteria</taxon>
        <taxon>Pseudomonadati</taxon>
        <taxon>Pseudomonadota</taxon>
        <taxon>Alphaproteobacteria</taxon>
        <taxon>Sphingomonadales</taxon>
        <taxon>Sphingomonadaceae</taxon>
        <taxon>Rhizorhabdus</taxon>
    </lineage>
</organism>
<name>A0A2A4G1T8_9SPHN</name>
<evidence type="ECO:0000256" key="2">
    <source>
        <dbReference type="ARBA" id="ARBA00023002"/>
    </source>
</evidence>
<comment type="similarity">
    <text evidence="1 3">Belongs to the short-chain dehydrogenases/reductases (SDR) family.</text>
</comment>
<protein>
    <recommendedName>
        <fullName evidence="4">Ketoreductase domain-containing protein</fullName>
    </recommendedName>
</protein>
<dbReference type="RefSeq" id="WP_066961849.1">
    <property type="nucleotide sequence ID" value="NZ_CP023449.1"/>
</dbReference>
<accession>A0A2A4G1T8</accession>
<sequence length="263" mass="27456">MKDLAGKVAVITGAGSGIGRGMARAFAGAGMHVVVADVELDAAEAVARELNGTAVRVDVTKPGDVRALADQVYREHGAVHLLCNNAGVALGGPLSDMTHDDWRWVVSVNIEGVANCLTAFLPRMKAQDGEAHIVNTGSIAGLVTIPEGGIYAATKYAVVAISETLRAELAPHNIGVTVLCPGSVRTNILGAARNRPDDLKDTTVEAPAEFSDPVGMMDPDQVGLEVRDAVIANALYSIPLTEGNKVLIPMVQARFDAIMKAMP</sequence>
<dbReference type="SUPFAM" id="SSF51735">
    <property type="entry name" value="NAD(P)-binding Rossmann-fold domains"/>
    <property type="match status" value="1"/>
</dbReference>
<reference evidence="5 6" key="1">
    <citation type="submission" date="2017-09" db="EMBL/GenBank/DDBJ databases">
        <title>The Catabolism of 3,6-Dichlorosalicylic acid is Initiated by the Cytochrome P450 Monooxygenase DsmABC in Rhizorhabdus dicambivorans Ndbn-20.</title>
        <authorList>
            <person name="Na L."/>
        </authorList>
    </citation>
    <scope>NUCLEOTIDE SEQUENCE [LARGE SCALE GENOMIC DNA]</scope>
    <source>
        <strain evidence="5 6">Ndbn-20m</strain>
    </source>
</reference>
<dbReference type="InterPro" id="IPR036291">
    <property type="entry name" value="NAD(P)-bd_dom_sf"/>
</dbReference>
<proteinExistence type="inferred from homology"/>
<keyword evidence="2" id="KW-0560">Oxidoreductase</keyword>
<comment type="caution">
    <text evidence="5">The sequence shown here is derived from an EMBL/GenBank/DDBJ whole genome shotgun (WGS) entry which is preliminary data.</text>
</comment>
<dbReference type="SMART" id="SM00822">
    <property type="entry name" value="PKS_KR"/>
    <property type="match status" value="1"/>
</dbReference>
<dbReference type="PANTHER" id="PTHR43391">
    <property type="entry name" value="RETINOL DEHYDROGENASE-RELATED"/>
    <property type="match status" value="1"/>
</dbReference>
<feature type="domain" description="Ketoreductase" evidence="4">
    <location>
        <begin position="7"/>
        <end position="187"/>
    </location>
</feature>
<dbReference type="KEGG" id="rdi:CMV14_20685"/>
<dbReference type="PROSITE" id="PS00061">
    <property type="entry name" value="ADH_SHORT"/>
    <property type="match status" value="1"/>
</dbReference>
<dbReference type="PANTHER" id="PTHR43391:SF26">
    <property type="entry name" value="BLL7251 PROTEIN"/>
    <property type="match status" value="1"/>
</dbReference>
<evidence type="ECO:0000256" key="3">
    <source>
        <dbReference type="RuleBase" id="RU000363"/>
    </source>
</evidence>
<dbReference type="GO" id="GO:0016491">
    <property type="term" value="F:oxidoreductase activity"/>
    <property type="evidence" value="ECO:0007669"/>
    <property type="project" value="UniProtKB-KW"/>
</dbReference>
<dbReference type="InterPro" id="IPR020904">
    <property type="entry name" value="Sc_DH/Rdtase_CS"/>
</dbReference>
<dbReference type="FunFam" id="3.40.50.720:FF:000084">
    <property type="entry name" value="Short-chain dehydrogenase reductase"/>
    <property type="match status" value="1"/>
</dbReference>
<dbReference type="AlphaFoldDB" id="A0A2A4G1T8"/>
<dbReference type="PRINTS" id="PR00080">
    <property type="entry name" value="SDRFAMILY"/>
</dbReference>
<gene>
    <name evidence="5" type="ORF">COO09_03465</name>
</gene>
<dbReference type="EMBL" id="NWUF01000002">
    <property type="protein sequence ID" value="PCE43989.1"/>
    <property type="molecule type" value="Genomic_DNA"/>
</dbReference>
<evidence type="ECO:0000313" key="5">
    <source>
        <dbReference type="EMBL" id="PCE43989.1"/>
    </source>
</evidence>
<evidence type="ECO:0000256" key="1">
    <source>
        <dbReference type="ARBA" id="ARBA00006484"/>
    </source>
</evidence>
<evidence type="ECO:0000313" key="6">
    <source>
        <dbReference type="Proteomes" id="UP000218934"/>
    </source>
</evidence>
<dbReference type="Gene3D" id="3.40.50.720">
    <property type="entry name" value="NAD(P)-binding Rossmann-like Domain"/>
    <property type="match status" value="1"/>
</dbReference>
<dbReference type="Pfam" id="PF00106">
    <property type="entry name" value="adh_short"/>
    <property type="match status" value="1"/>
</dbReference>